<dbReference type="SMART" id="SM00421">
    <property type="entry name" value="HTH_LUXR"/>
    <property type="match status" value="1"/>
</dbReference>
<gene>
    <name evidence="8" type="ORF">JK364_37770</name>
</gene>
<dbReference type="PANTHER" id="PTHR43214">
    <property type="entry name" value="TWO-COMPONENT RESPONSE REGULATOR"/>
    <property type="match status" value="1"/>
</dbReference>
<dbReference type="PROSITE" id="PS50110">
    <property type="entry name" value="RESPONSE_REGULATORY"/>
    <property type="match status" value="1"/>
</dbReference>
<evidence type="ECO:0000256" key="4">
    <source>
        <dbReference type="ARBA" id="ARBA00023163"/>
    </source>
</evidence>
<feature type="modified residue" description="4-aspartylphosphate" evidence="5">
    <location>
        <position position="52"/>
    </location>
</feature>
<dbReference type="Gene3D" id="3.40.50.2300">
    <property type="match status" value="1"/>
</dbReference>
<name>A0ABS1Q073_9ACTN</name>
<comment type="caution">
    <text evidence="8">The sequence shown here is derived from an EMBL/GenBank/DDBJ whole genome shotgun (WGS) entry which is preliminary data.</text>
</comment>
<keyword evidence="9" id="KW-1185">Reference proteome</keyword>
<sequence>MRVVIAEDLLLLREGLKRLLAELGCTVVAAVDHPDALLEALDQERADVAIVDIRLPPTYRDEGLRAAIEARRRRPGAPILILSQYIEQTYVRELLADSDGGVGYLLKDRVSEVTEFLAALETVAAGGTVLDPDVIGRLVNRLTGADTLAELTPREREVLKLMARGLSNAAIGTELSITERAVCKYINRIFSKLGLPPTDSANRRVLAVLHYLDDGDRRG</sequence>
<proteinExistence type="predicted"/>
<dbReference type="Pfam" id="PF00196">
    <property type="entry name" value="GerE"/>
    <property type="match status" value="1"/>
</dbReference>
<dbReference type="PANTHER" id="PTHR43214:SF24">
    <property type="entry name" value="TRANSCRIPTIONAL REGULATORY PROTEIN NARL-RELATED"/>
    <property type="match status" value="1"/>
</dbReference>
<dbReference type="CDD" id="cd17535">
    <property type="entry name" value="REC_NarL-like"/>
    <property type="match status" value="1"/>
</dbReference>
<dbReference type="InterPro" id="IPR016032">
    <property type="entry name" value="Sig_transdc_resp-reg_C-effctor"/>
</dbReference>
<dbReference type="InterPro" id="IPR011006">
    <property type="entry name" value="CheY-like_superfamily"/>
</dbReference>
<evidence type="ECO:0000259" key="7">
    <source>
        <dbReference type="PROSITE" id="PS50110"/>
    </source>
</evidence>
<keyword evidence="3" id="KW-0238">DNA-binding</keyword>
<accession>A0ABS1Q073</accession>
<evidence type="ECO:0000313" key="9">
    <source>
        <dbReference type="Proteomes" id="UP000621510"/>
    </source>
</evidence>
<dbReference type="InterPro" id="IPR000792">
    <property type="entry name" value="Tscrpt_reg_LuxR_C"/>
</dbReference>
<keyword evidence="1 5" id="KW-0597">Phosphoprotein</keyword>
<dbReference type="Pfam" id="PF00072">
    <property type="entry name" value="Response_reg"/>
    <property type="match status" value="1"/>
</dbReference>
<dbReference type="PRINTS" id="PR00038">
    <property type="entry name" value="HTHLUXR"/>
</dbReference>
<evidence type="ECO:0000256" key="3">
    <source>
        <dbReference type="ARBA" id="ARBA00023125"/>
    </source>
</evidence>
<dbReference type="EMBL" id="JAERRG010000021">
    <property type="protein sequence ID" value="MBL1118086.1"/>
    <property type="molecule type" value="Genomic_DNA"/>
</dbReference>
<dbReference type="InterPro" id="IPR001789">
    <property type="entry name" value="Sig_transdc_resp-reg_receiver"/>
</dbReference>
<evidence type="ECO:0000313" key="8">
    <source>
        <dbReference type="EMBL" id="MBL1118086.1"/>
    </source>
</evidence>
<keyword evidence="4" id="KW-0804">Transcription</keyword>
<dbReference type="CDD" id="cd06170">
    <property type="entry name" value="LuxR_C_like"/>
    <property type="match status" value="1"/>
</dbReference>
<dbReference type="PROSITE" id="PS50043">
    <property type="entry name" value="HTH_LUXR_2"/>
    <property type="match status" value="1"/>
</dbReference>
<organism evidence="8 9">
    <name type="scientific">Streptomyces endocoffeicus</name>
    <dbReference type="NCBI Taxonomy" id="2898945"/>
    <lineage>
        <taxon>Bacteria</taxon>
        <taxon>Bacillati</taxon>
        <taxon>Actinomycetota</taxon>
        <taxon>Actinomycetes</taxon>
        <taxon>Kitasatosporales</taxon>
        <taxon>Streptomycetaceae</taxon>
        <taxon>Streptomyces</taxon>
    </lineage>
</organism>
<evidence type="ECO:0000256" key="5">
    <source>
        <dbReference type="PROSITE-ProRule" id="PRU00169"/>
    </source>
</evidence>
<evidence type="ECO:0000256" key="1">
    <source>
        <dbReference type="ARBA" id="ARBA00022553"/>
    </source>
</evidence>
<dbReference type="Proteomes" id="UP000621510">
    <property type="component" value="Unassembled WGS sequence"/>
</dbReference>
<dbReference type="InterPro" id="IPR039420">
    <property type="entry name" value="WalR-like"/>
</dbReference>
<dbReference type="RefSeq" id="WP_201855922.1">
    <property type="nucleotide sequence ID" value="NZ_JAERRG010000021.1"/>
</dbReference>
<protein>
    <submittedName>
        <fullName evidence="8">Response regulator transcription factor</fullName>
    </submittedName>
</protein>
<dbReference type="SUPFAM" id="SSF52172">
    <property type="entry name" value="CheY-like"/>
    <property type="match status" value="1"/>
</dbReference>
<evidence type="ECO:0000256" key="2">
    <source>
        <dbReference type="ARBA" id="ARBA00023015"/>
    </source>
</evidence>
<dbReference type="SUPFAM" id="SSF46894">
    <property type="entry name" value="C-terminal effector domain of the bipartite response regulators"/>
    <property type="match status" value="1"/>
</dbReference>
<feature type="domain" description="HTH luxR-type" evidence="6">
    <location>
        <begin position="144"/>
        <end position="215"/>
    </location>
</feature>
<dbReference type="SMART" id="SM00448">
    <property type="entry name" value="REC"/>
    <property type="match status" value="1"/>
</dbReference>
<evidence type="ECO:0000259" key="6">
    <source>
        <dbReference type="PROSITE" id="PS50043"/>
    </source>
</evidence>
<reference evidence="8 9" key="1">
    <citation type="submission" date="2021-01" db="EMBL/GenBank/DDBJ databases">
        <title>WGS of actinomycetes isolated from Thailand.</title>
        <authorList>
            <person name="Thawai C."/>
        </authorList>
    </citation>
    <scope>NUCLEOTIDE SEQUENCE [LARGE SCALE GENOMIC DNA]</scope>
    <source>
        <strain evidence="8 9">CA3R110</strain>
    </source>
</reference>
<feature type="domain" description="Response regulatory" evidence="7">
    <location>
        <begin position="2"/>
        <end position="122"/>
    </location>
</feature>
<dbReference type="InterPro" id="IPR058245">
    <property type="entry name" value="NreC/VraR/RcsB-like_REC"/>
</dbReference>
<keyword evidence="2" id="KW-0805">Transcription regulation</keyword>